<comment type="caution">
    <text evidence="2">The sequence shown here is derived from an EMBL/GenBank/DDBJ whole genome shotgun (WGS) entry which is preliminary data.</text>
</comment>
<dbReference type="EMBL" id="JANUAU010000003">
    <property type="protein sequence ID" value="MCS3677410.1"/>
    <property type="molecule type" value="Genomic_DNA"/>
</dbReference>
<protein>
    <submittedName>
        <fullName evidence="2">Endonuclease/exonuclease/phosphatase family metal-dependent hydrolase</fullName>
    </submittedName>
</protein>
<gene>
    <name evidence="2" type="ORF">GGP71_001326</name>
</gene>
<evidence type="ECO:0000313" key="3">
    <source>
        <dbReference type="Proteomes" id="UP001155027"/>
    </source>
</evidence>
<keyword evidence="2" id="KW-0540">Nuclease</keyword>
<dbReference type="Proteomes" id="UP001155027">
    <property type="component" value="Unassembled WGS sequence"/>
</dbReference>
<dbReference type="Gene3D" id="3.60.10.10">
    <property type="entry name" value="Endonuclease/exonuclease/phosphatase"/>
    <property type="match status" value="1"/>
</dbReference>
<accession>A0A9X2Q3B2</accession>
<evidence type="ECO:0000259" key="1">
    <source>
        <dbReference type="Pfam" id="PF03372"/>
    </source>
</evidence>
<dbReference type="Pfam" id="PF03372">
    <property type="entry name" value="Exo_endo_phos"/>
    <property type="match status" value="1"/>
</dbReference>
<evidence type="ECO:0000313" key="2">
    <source>
        <dbReference type="EMBL" id="MCS3677410.1"/>
    </source>
</evidence>
<feature type="domain" description="Endonuclease/exonuclease/phosphatase" evidence="1">
    <location>
        <begin position="58"/>
        <end position="328"/>
    </location>
</feature>
<dbReference type="GO" id="GO:0006506">
    <property type="term" value="P:GPI anchor biosynthetic process"/>
    <property type="evidence" value="ECO:0007669"/>
    <property type="project" value="TreeGrafter"/>
</dbReference>
<dbReference type="RefSeq" id="WP_259079884.1">
    <property type="nucleotide sequence ID" value="NZ_JANUAU010000003.1"/>
</dbReference>
<keyword evidence="2" id="KW-0255">Endonuclease</keyword>
<keyword evidence="2" id="KW-0378">Hydrolase</keyword>
<proteinExistence type="predicted"/>
<dbReference type="InterPro" id="IPR036691">
    <property type="entry name" value="Endo/exonu/phosph_ase_sf"/>
</dbReference>
<dbReference type="PANTHER" id="PTHR14859:SF1">
    <property type="entry name" value="PGAP2-INTERACTING PROTEIN"/>
    <property type="match status" value="1"/>
</dbReference>
<dbReference type="GO" id="GO:0004519">
    <property type="term" value="F:endonuclease activity"/>
    <property type="evidence" value="ECO:0007669"/>
    <property type="project" value="UniProtKB-KW"/>
</dbReference>
<organism evidence="2 3">
    <name type="scientific">Salinibacter ruber</name>
    <dbReference type="NCBI Taxonomy" id="146919"/>
    <lineage>
        <taxon>Bacteria</taxon>
        <taxon>Pseudomonadati</taxon>
        <taxon>Rhodothermota</taxon>
        <taxon>Rhodothermia</taxon>
        <taxon>Rhodothermales</taxon>
        <taxon>Salinibacteraceae</taxon>
        <taxon>Salinibacter</taxon>
    </lineage>
</organism>
<dbReference type="InterPro" id="IPR051916">
    <property type="entry name" value="GPI-anchor_lipid_remodeler"/>
</dbReference>
<dbReference type="SUPFAM" id="SSF56219">
    <property type="entry name" value="DNase I-like"/>
    <property type="match status" value="1"/>
</dbReference>
<dbReference type="GO" id="GO:0016020">
    <property type="term" value="C:membrane"/>
    <property type="evidence" value="ECO:0007669"/>
    <property type="project" value="GOC"/>
</dbReference>
<name>A0A9X2Q3B2_9BACT</name>
<dbReference type="AlphaFoldDB" id="A0A9X2Q3B2"/>
<sequence>MKRALRILGLVVGGLVLGLAGVFFWASSGALSDDELAQVRTYTAQPDTTRPDTLTVTTYNIGYLSGMRNNEPVVRPDSLFHANMDQAAGYLRAAAPDIVALQEIDFGGARAAHVHQLDTLAARLGYPGAAQAVNWDERYLPFPYGRPAVHFGRTLSGQAVLSRFPVRRHVRRTLPRPPQPFFRDAFYLDRLAQVGVVDVDGRPLAVINVHLEAFDVGTRETQARVVNDLYRRLADRGIPTLLLGDFNSSLSSGEEGGQAGAEDATMQHILAGTDLRSAVNTASADTASATYPADAPARTIDHIFYPPQFFEAVDTQRWCGRPAPPSDHCAVTAALRLTSRAEWPSHEALPPLKDPPTE</sequence>
<reference evidence="2" key="1">
    <citation type="submission" date="2022-08" db="EMBL/GenBank/DDBJ databases">
        <title>Genomic Encyclopedia of Type Strains, Phase V (KMG-V): Genome sequencing to study the core and pangenomes of soil and plant-associated prokaryotes.</title>
        <authorList>
            <person name="Whitman W."/>
        </authorList>
    </citation>
    <scope>NUCLEOTIDE SEQUENCE</scope>
    <source>
        <strain evidence="2">0</strain>
    </source>
</reference>
<dbReference type="PANTHER" id="PTHR14859">
    <property type="entry name" value="CALCOFLUOR WHITE HYPERSENSITIVE PROTEIN PRECURSOR"/>
    <property type="match status" value="1"/>
</dbReference>
<dbReference type="InterPro" id="IPR005135">
    <property type="entry name" value="Endo/exonuclease/phosphatase"/>
</dbReference>
<dbReference type="GO" id="GO:0016787">
    <property type="term" value="F:hydrolase activity"/>
    <property type="evidence" value="ECO:0007669"/>
    <property type="project" value="UniProtKB-KW"/>
</dbReference>